<evidence type="ECO:0000313" key="2">
    <source>
        <dbReference type="EMBL" id="PGH02041.1"/>
    </source>
</evidence>
<evidence type="ECO:0008006" key="4">
    <source>
        <dbReference type="Google" id="ProtNLM"/>
    </source>
</evidence>
<dbReference type="STRING" id="2060905.A0A2B7WZS5"/>
<evidence type="ECO:0000313" key="3">
    <source>
        <dbReference type="Proteomes" id="UP000224080"/>
    </source>
</evidence>
<protein>
    <recommendedName>
        <fullName evidence="4">Ubiquitin 3 binding protein But2 C-terminal domain-containing protein</fullName>
    </recommendedName>
</protein>
<dbReference type="AlphaFoldDB" id="A0A2B7WZS5"/>
<feature type="chain" id="PRO_5013151862" description="Ubiquitin 3 binding protein But2 C-terminal domain-containing protein" evidence="1">
    <location>
        <begin position="23"/>
        <end position="207"/>
    </location>
</feature>
<keyword evidence="3" id="KW-1185">Reference proteome</keyword>
<dbReference type="OrthoDB" id="5308323at2759"/>
<comment type="caution">
    <text evidence="2">The sequence shown here is derived from an EMBL/GenBank/DDBJ whole genome shotgun (WGS) entry which is preliminary data.</text>
</comment>
<reference evidence="2 3" key="1">
    <citation type="submission" date="2017-10" db="EMBL/GenBank/DDBJ databases">
        <title>Comparative genomics in systemic dimorphic fungi from Ajellomycetaceae.</title>
        <authorList>
            <person name="Munoz J.F."/>
            <person name="Mcewen J.G."/>
            <person name="Clay O.K."/>
            <person name="Cuomo C.A."/>
        </authorList>
    </citation>
    <scope>NUCLEOTIDE SEQUENCE [LARGE SCALE GENOMIC DNA]</scope>
    <source>
        <strain evidence="2 3">UAMH130</strain>
    </source>
</reference>
<accession>A0A2B7WZS5</accession>
<sequence>MLFPSSLASCLALCSLLGAAIAAPSPSPAADLVVRKENDLKVKDKCQVVRATVYALLSVDTPHAPTGSNEVHLERRNGFNSRKTAMTFEGIPPGATGCMLTWDSPEPQHSGQYGDGPSVTVDVWSTAPWSSRQLPTYANPPPKNQMVSTFNVPVNQGQKGFHTVLVSSTCSPTMSFLLEYSSWQKGDGRADWADRPGVVGFSMVFNC</sequence>
<proteinExistence type="predicted"/>
<keyword evidence="1" id="KW-0732">Signal</keyword>
<gene>
    <name evidence="2" type="ORF">GX51_04853</name>
</gene>
<dbReference type="Proteomes" id="UP000224080">
    <property type="component" value="Unassembled WGS sequence"/>
</dbReference>
<organism evidence="2 3">
    <name type="scientific">Blastomyces parvus</name>
    <dbReference type="NCBI Taxonomy" id="2060905"/>
    <lineage>
        <taxon>Eukaryota</taxon>
        <taxon>Fungi</taxon>
        <taxon>Dikarya</taxon>
        <taxon>Ascomycota</taxon>
        <taxon>Pezizomycotina</taxon>
        <taxon>Eurotiomycetes</taxon>
        <taxon>Eurotiomycetidae</taxon>
        <taxon>Onygenales</taxon>
        <taxon>Ajellomycetaceae</taxon>
        <taxon>Blastomyces</taxon>
    </lineage>
</organism>
<name>A0A2B7WZS5_9EURO</name>
<feature type="signal peptide" evidence="1">
    <location>
        <begin position="1"/>
        <end position="22"/>
    </location>
</feature>
<dbReference type="EMBL" id="PDNC01000064">
    <property type="protein sequence ID" value="PGH02041.1"/>
    <property type="molecule type" value="Genomic_DNA"/>
</dbReference>
<evidence type="ECO:0000256" key="1">
    <source>
        <dbReference type="SAM" id="SignalP"/>
    </source>
</evidence>